<feature type="region of interest" description="Disordered" evidence="1">
    <location>
        <begin position="390"/>
        <end position="426"/>
    </location>
</feature>
<protein>
    <recommendedName>
        <fullName evidence="2">F-box domain-containing protein</fullName>
    </recommendedName>
</protein>
<dbReference type="EMBL" id="ML977183">
    <property type="protein sequence ID" value="KAF1982557.1"/>
    <property type="molecule type" value="Genomic_DNA"/>
</dbReference>
<evidence type="ECO:0000259" key="2">
    <source>
        <dbReference type="PROSITE" id="PS50181"/>
    </source>
</evidence>
<dbReference type="Proteomes" id="UP000800041">
    <property type="component" value="Unassembled WGS sequence"/>
</dbReference>
<feature type="compositionally biased region" description="Acidic residues" evidence="1">
    <location>
        <begin position="408"/>
        <end position="426"/>
    </location>
</feature>
<evidence type="ECO:0000313" key="3">
    <source>
        <dbReference type="EMBL" id="KAF1982557.1"/>
    </source>
</evidence>
<organism evidence="3 4">
    <name type="scientific">Aulographum hederae CBS 113979</name>
    <dbReference type="NCBI Taxonomy" id="1176131"/>
    <lineage>
        <taxon>Eukaryota</taxon>
        <taxon>Fungi</taxon>
        <taxon>Dikarya</taxon>
        <taxon>Ascomycota</taxon>
        <taxon>Pezizomycotina</taxon>
        <taxon>Dothideomycetes</taxon>
        <taxon>Pleosporomycetidae</taxon>
        <taxon>Aulographales</taxon>
        <taxon>Aulographaceae</taxon>
    </lineage>
</organism>
<keyword evidence="4" id="KW-1185">Reference proteome</keyword>
<evidence type="ECO:0000256" key="1">
    <source>
        <dbReference type="SAM" id="MobiDB-lite"/>
    </source>
</evidence>
<feature type="domain" description="F-box" evidence="2">
    <location>
        <begin position="43"/>
        <end position="89"/>
    </location>
</feature>
<dbReference type="AlphaFoldDB" id="A0A6G1GP74"/>
<dbReference type="PROSITE" id="PS50181">
    <property type="entry name" value="FBOX"/>
    <property type="match status" value="1"/>
</dbReference>
<dbReference type="Pfam" id="PF00646">
    <property type="entry name" value="F-box"/>
    <property type="match status" value="1"/>
</dbReference>
<accession>A0A6G1GP74</accession>
<name>A0A6G1GP74_9PEZI</name>
<feature type="compositionally biased region" description="Basic and acidic residues" evidence="1">
    <location>
        <begin position="390"/>
        <end position="407"/>
    </location>
</feature>
<proteinExistence type="predicted"/>
<evidence type="ECO:0000313" key="4">
    <source>
        <dbReference type="Proteomes" id="UP000800041"/>
    </source>
</evidence>
<reference evidence="3" key="1">
    <citation type="journal article" date="2020" name="Stud. Mycol.">
        <title>101 Dothideomycetes genomes: a test case for predicting lifestyles and emergence of pathogens.</title>
        <authorList>
            <person name="Haridas S."/>
            <person name="Albert R."/>
            <person name="Binder M."/>
            <person name="Bloem J."/>
            <person name="Labutti K."/>
            <person name="Salamov A."/>
            <person name="Andreopoulos B."/>
            <person name="Baker S."/>
            <person name="Barry K."/>
            <person name="Bills G."/>
            <person name="Bluhm B."/>
            <person name="Cannon C."/>
            <person name="Castanera R."/>
            <person name="Culley D."/>
            <person name="Daum C."/>
            <person name="Ezra D."/>
            <person name="Gonzalez J."/>
            <person name="Henrissat B."/>
            <person name="Kuo A."/>
            <person name="Liang C."/>
            <person name="Lipzen A."/>
            <person name="Lutzoni F."/>
            <person name="Magnuson J."/>
            <person name="Mondo S."/>
            <person name="Nolan M."/>
            <person name="Ohm R."/>
            <person name="Pangilinan J."/>
            <person name="Park H.-J."/>
            <person name="Ramirez L."/>
            <person name="Alfaro M."/>
            <person name="Sun H."/>
            <person name="Tritt A."/>
            <person name="Yoshinaga Y."/>
            <person name="Zwiers L.-H."/>
            <person name="Turgeon B."/>
            <person name="Goodwin S."/>
            <person name="Spatafora J."/>
            <person name="Crous P."/>
            <person name="Grigoriev I."/>
        </authorList>
    </citation>
    <scope>NUCLEOTIDE SEQUENCE</scope>
    <source>
        <strain evidence="3">CBS 113979</strain>
    </source>
</reference>
<gene>
    <name evidence="3" type="ORF">K402DRAFT_397464</name>
</gene>
<sequence length="426" mass="49860">MVLDSLGVMRSSSALAFHRAVAPFRAPFSKTWKLCRFKKSPSPTKLELLPPELIGEITQYLDPICIASLSLSCPRLLITIGTSAIYNARYSDSRATRLAFWKLLDSRYPWTLLCPLCEQRFPFPGLVNKKFSHNHFLPNGYYPYNESIKYGGKFYPALPIDHTASLTWVHAQEMIRENRYYNKSTRKPYLLHRLPPLGQQTWRTKVKALTPRLAPTAHKLDTEHQDTPRYKVINRHLLLRHARTFRYDVSTSSNDIVALVRKKLPDPHVLRALELMVYEPRFSPHHRYYCYLGGESRLEVYLECECCVTEVLLAERCIRYKDEEGQQRVRCRLSVACWVDLGDDRRALAWEWQEAARCRTGGGFEVRDVEGVEWVREFGTRGRTVRERFEKPKEGARREEDVGLREPPEEEWYEDEVESIEEEEDE</sequence>
<dbReference type="InterPro" id="IPR001810">
    <property type="entry name" value="F-box_dom"/>
</dbReference>